<evidence type="ECO:0000313" key="3">
    <source>
        <dbReference type="Proteomes" id="UP000243498"/>
    </source>
</evidence>
<name>A0A167APV2_METRR</name>
<comment type="caution">
    <text evidence="2">The sequence shown here is derived from an EMBL/GenBank/DDBJ whole genome shotgun (WGS) entry which is preliminary data.</text>
</comment>
<dbReference type="OMA" id="WTFDTWN"/>
<keyword evidence="3" id="KW-1185">Reference proteome</keyword>
<sequence length="560" mass="62356">MRFLKLLLTASLAFSGATASSWFPGSKPASRPADRLRRADIFAFCVKVYNRWQQTELERWLSDHDIPYPKASDRKDLETLVQQHWNNIIVQPYNNWDTARLSTFLREKGQDVYTASEDSKDSLISQVKANWYESEEAALQSWSNTKNWILDTWSESQLKAFCDEHGIPVPQPQHRDTLLQKARLGYETAAKKMGETAAYPGDWLYQSWAESDLKAWLDTYGIPAPQPSTRDKLIASVRRSSRLAYLKAQQEAASASASARAAYATLTDMIINAWGESQLKEFCDKNGIRVPQGTKENELRALVRKHRAEILGDNVRDKASSGLGAASSNARNEYARATDSASLAADEAFNQATAKWSESRLKAFLDARGVPVPQGSDVDHLRALVRKYSRKAASGWQAWSFDDFSYSNLKDYLMKNGDSVAKQASRKKDASREELVSAAVSAYSSASSAGGSQFASATSYLSSATASAEKSAFDSWTRSELKEYLDDYGIPVPQDSKLEELRALARKQSTYFKLGTSSPSGTILAQLGDAAAQGWRWTLDQLKFGSQAAQEKTRNLKEEL</sequence>
<gene>
    <name evidence="2" type="ORF">NOR_06407</name>
</gene>
<organism evidence="2 3">
    <name type="scientific">Metarhizium rileyi (strain RCEF 4871)</name>
    <name type="common">Nomuraea rileyi</name>
    <dbReference type="NCBI Taxonomy" id="1649241"/>
    <lineage>
        <taxon>Eukaryota</taxon>
        <taxon>Fungi</taxon>
        <taxon>Dikarya</taxon>
        <taxon>Ascomycota</taxon>
        <taxon>Pezizomycotina</taxon>
        <taxon>Sordariomycetes</taxon>
        <taxon>Hypocreomycetidae</taxon>
        <taxon>Hypocreales</taxon>
        <taxon>Clavicipitaceae</taxon>
        <taxon>Metarhizium</taxon>
    </lineage>
</organism>
<dbReference type="AlphaFoldDB" id="A0A167APV2"/>
<dbReference type="OrthoDB" id="2527403at2759"/>
<accession>A0A167APV2</accession>
<feature type="chain" id="PRO_5007883763" evidence="1">
    <location>
        <begin position="20"/>
        <end position="560"/>
    </location>
</feature>
<dbReference type="STRING" id="1081105.A0A167APV2"/>
<reference evidence="2 3" key="1">
    <citation type="journal article" date="2016" name="Genome Biol. Evol.">
        <title>Divergent and convergent evolution of fungal pathogenicity.</title>
        <authorList>
            <person name="Shang Y."/>
            <person name="Xiao G."/>
            <person name="Zheng P."/>
            <person name="Cen K."/>
            <person name="Zhan S."/>
            <person name="Wang C."/>
        </authorList>
    </citation>
    <scope>NUCLEOTIDE SEQUENCE [LARGE SCALE GENOMIC DNA]</scope>
    <source>
        <strain evidence="2 3">RCEF 4871</strain>
    </source>
</reference>
<dbReference type="Proteomes" id="UP000243498">
    <property type="component" value="Unassembled WGS sequence"/>
</dbReference>
<protein>
    <submittedName>
        <fullName evidence="2">Stress-responsive protein Ish1</fullName>
    </submittedName>
</protein>
<feature type="signal peptide" evidence="1">
    <location>
        <begin position="1"/>
        <end position="19"/>
    </location>
</feature>
<dbReference type="EMBL" id="AZHC01000023">
    <property type="protein sequence ID" value="OAA39147.1"/>
    <property type="molecule type" value="Genomic_DNA"/>
</dbReference>
<keyword evidence="1" id="KW-0732">Signal</keyword>
<proteinExistence type="predicted"/>
<evidence type="ECO:0000313" key="2">
    <source>
        <dbReference type="EMBL" id="OAA39147.1"/>
    </source>
</evidence>
<dbReference type="Pfam" id="PF10281">
    <property type="entry name" value="Ish1"/>
    <property type="match status" value="6"/>
</dbReference>
<dbReference type="InterPro" id="IPR018803">
    <property type="entry name" value="Ish1/Msc1-like"/>
</dbReference>
<evidence type="ECO:0000256" key="1">
    <source>
        <dbReference type="SAM" id="SignalP"/>
    </source>
</evidence>